<dbReference type="InterPro" id="IPR002048">
    <property type="entry name" value="EF_hand_dom"/>
</dbReference>
<keyword evidence="9" id="KW-1185">Reference proteome</keyword>
<evidence type="ECO:0000256" key="5">
    <source>
        <dbReference type="ARBA" id="ARBA00022837"/>
    </source>
</evidence>
<feature type="domain" description="EF-hand" evidence="7">
    <location>
        <begin position="162"/>
        <end position="197"/>
    </location>
</feature>
<dbReference type="Pfam" id="PF13499">
    <property type="entry name" value="EF-hand_7"/>
    <property type="match status" value="1"/>
</dbReference>
<dbReference type="PROSITE" id="PS50222">
    <property type="entry name" value="EF_HAND_2"/>
    <property type="match status" value="2"/>
</dbReference>
<dbReference type="Gene3D" id="1.10.238.10">
    <property type="entry name" value="EF-hand"/>
    <property type="match status" value="1"/>
</dbReference>
<dbReference type="InterPro" id="IPR018247">
    <property type="entry name" value="EF_Hand_1_Ca_BS"/>
</dbReference>
<feature type="non-terminal residue" evidence="8">
    <location>
        <position position="254"/>
    </location>
</feature>
<dbReference type="EMBL" id="CAJVQB010038467">
    <property type="protein sequence ID" value="CAG8826287.1"/>
    <property type="molecule type" value="Genomic_DNA"/>
</dbReference>
<feature type="region of interest" description="Disordered" evidence="6">
    <location>
        <begin position="1"/>
        <end position="43"/>
    </location>
</feature>
<keyword evidence="4" id="KW-0677">Repeat</keyword>
<proteinExistence type="predicted"/>
<dbReference type="SUPFAM" id="SSF47473">
    <property type="entry name" value="EF-hand"/>
    <property type="match status" value="1"/>
</dbReference>
<name>A0ABN7WCE9_GIGMA</name>
<protein>
    <submittedName>
        <fullName evidence="8">35334_t:CDS:1</fullName>
    </submittedName>
</protein>
<feature type="compositionally biased region" description="Polar residues" evidence="6">
    <location>
        <begin position="28"/>
        <end position="40"/>
    </location>
</feature>
<keyword evidence="2" id="KW-0963">Cytoplasm</keyword>
<comment type="caution">
    <text evidence="8">The sequence shown here is derived from an EMBL/GenBank/DDBJ whole genome shotgun (WGS) entry which is preliminary data.</text>
</comment>
<evidence type="ECO:0000256" key="1">
    <source>
        <dbReference type="ARBA" id="ARBA00004496"/>
    </source>
</evidence>
<reference evidence="8 9" key="1">
    <citation type="submission" date="2021-06" db="EMBL/GenBank/DDBJ databases">
        <authorList>
            <person name="Kallberg Y."/>
            <person name="Tangrot J."/>
            <person name="Rosling A."/>
        </authorList>
    </citation>
    <scope>NUCLEOTIDE SEQUENCE [LARGE SCALE GENOMIC DNA]</scope>
    <source>
        <strain evidence="8 9">120-4 pot B 10/14</strain>
    </source>
</reference>
<dbReference type="CDD" id="cd16180">
    <property type="entry name" value="EFh_PEF_Group_I"/>
    <property type="match status" value="1"/>
</dbReference>
<organism evidence="8 9">
    <name type="scientific">Gigaspora margarita</name>
    <dbReference type="NCBI Taxonomy" id="4874"/>
    <lineage>
        <taxon>Eukaryota</taxon>
        <taxon>Fungi</taxon>
        <taxon>Fungi incertae sedis</taxon>
        <taxon>Mucoromycota</taxon>
        <taxon>Glomeromycotina</taxon>
        <taxon>Glomeromycetes</taxon>
        <taxon>Diversisporales</taxon>
        <taxon>Gigasporaceae</taxon>
        <taxon>Gigaspora</taxon>
    </lineage>
</organism>
<evidence type="ECO:0000256" key="3">
    <source>
        <dbReference type="ARBA" id="ARBA00022723"/>
    </source>
</evidence>
<evidence type="ECO:0000256" key="6">
    <source>
        <dbReference type="SAM" id="MobiDB-lite"/>
    </source>
</evidence>
<keyword evidence="5" id="KW-0106">Calcium</keyword>
<comment type="subcellular location">
    <subcellularLocation>
        <location evidence="1">Cytoplasm</location>
    </subcellularLocation>
</comment>
<accession>A0ABN7WCE9</accession>
<keyword evidence="3" id="KW-0479">Metal-binding</keyword>
<feature type="domain" description="EF-hand" evidence="7">
    <location>
        <begin position="46"/>
        <end position="81"/>
    </location>
</feature>
<dbReference type="Pfam" id="PF13405">
    <property type="entry name" value="EF-hand_6"/>
    <property type="match status" value="1"/>
</dbReference>
<dbReference type="PANTHER" id="PTHR46212:SF3">
    <property type="entry name" value="GH27120P"/>
    <property type="match status" value="1"/>
</dbReference>
<evidence type="ECO:0000256" key="2">
    <source>
        <dbReference type="ARBA" id="ARBA00022490"/>
    </source>
</evidence>
<dbReference type="SMART" id="SM00054">
    <property type="entry name" value="EFh"/>
    <property type="match status" value="2"/>
</dbReference>
<evidence type="ECO:0000313" key="8">
    <source>
        <dbReference type="EMBL" id="CAG8826287.1"/>
    </source>
</evidence>
<evidence type="ECO:0000259" key="7">
    <source>
        <dbReference type="PROSITE" id="PS50222"/>
    </source>
</evidence>
<gene>
    <name evidence="8" type="ORF">GMARGA_LOCUS29082</name>
</gene>
<sequence>MSYYNQQIYGRPPSQGPPLPPRQGSQPISTSDRPPQSGGQPYTPPGADPQLYYWFQAVDTDKNGTLTTEELQKALINGDWSPFNIETVRLMMNMFDTGTYLFQYQQTTYWFLTTHFIKMLLKLNGCSEIISKLISQASLFINNKNPYNSGTINYSEFVGLWRYIEDWKRCFQKFDADGSGTINFQELKTALKTFGYNLSDNFISVLLKKYDKYGRGDVTFDNFVQSCVTIKTLTDSFRRYDTDNDGWILINYEQ</sequence>
<dbReference type="InterPro" id="IPR011992">
    <property type="entry name" value="EF-hand-dom_pair"/>
</dbReference>
<dbReference type="PANTHER" id="PTHR46212">
    <property type="entry name" value="PEFLIN"/>
    <property type="match status" value="1"/>
</dbReference>
<evidence type="ECO:0000256" key="4">
    <source>
        <dbReference type="ARBA" id="ARBA00022737"/>
    </source>
</evidence>
<dbReference type="PROSITE" id="PS00018">
    <property type="entry name" value="EF_HAND_1"/>
    <property type="match status" value="2"/>
</dbReference>
<dbReference type="InterPro" id="IPR051426">
    <property type="entry name" value="Peflin/Sorcin_CaBP"/>
</dbReference>
<evidence type="ECO:0000313" key="9">
    <source>
        <dbReference type="Proteomes" id="UP000789901"/>
    </source>
</evidence>
<dbReference type="Proteomes" id="UP000789901">
    <property type="component" value="Unassembled WGS sequence"/>
</dbReference>